<comment type="caution">
    <text evidence="3">The sequence shown here is derived from an EMBL/GenBank/DDBJ whole genome shotgun (WGS) entry which is preliminary data.</text>
</comment>
<proteinExistence type="predicted"/>
<dbReference type="SUPFAM" id="SSF46934">
    <property type="entry name" value="UBA-like"/>
    <property type="match status" value="1"/>
</dbReference>
<dbReference type="GO" id="GO:0043130">
    <property type="term" value="F:ubiquitin binding"/>
    <property type="evidence" value="ECO:0007669"/>
    <property type="project" value="InterPro"/>
</dbReference>
<dbReference type="InterPro" id="IPR009060">
    <property type="entry name" value="UBA-like_sf"/>
</dbReference>
<organism evidence="3 4">
    <name type="scientific">Turnera subulata</name>
    <dbReference type="NCBI Taxonomy" id="218843"/>
    <lineage>
        <taxon>Eukaryota</taxon>
        <taxon>Viridiplantae</taxon>
        <taxon>Streptophyta</taxon>
        <taxon>Embryophyta</taxon>
        <taxon>Tracheophyta</taxon>
        <taxon>Spermatophyta</taxon>
        <taxon>Magnoliopsida</taxon>
        <taxon>eudicotyledons</taxon>
        <taxon>Gunneridae</taxon>
        <taxon>Pentapetalae</taxon>
        <taxon>rosids</taxon>
        <taxon>fabids</taxon>
        <taxon>Malpighiales</taxon>
        <taxon>Passifloraceae</taxon>
        <taxon>Turnera</taxon>
    </lineage>
</organism>
<reference evidence="3" key="2">
    <citation type="journal article" date="2023" name="Plants (Basel)">
        <title>Annotation of the Turnera subulata (Passifloraceae) Draft Genome Reveals the S-Locus Evolved after the Divergence of Turneroideae from Passifloroideae in a Stepwise Manner.</title>
        <authorList>
            <person name="Henning P.M."/>
            <person name="Roalson E.H."/>
            <person name="Mir W."/>
            <person name="McCubbin A.G."/>
            <person name="Shore J.S."/>
        </authorList>
    </citation>
    <scope>NUCLEOTIDE SEQUENCE</scope>
    <source>
        <strain evidence="3">F60SS</strain>
    </source>
</reference>
<feature type="coiled-coil region" evidence="1">
    <location>
        <begin position="158"/>
        <end position="230"/>
    </location>
</feature>
<sequence>MSAVVCGSKRSYFFEEHELPSPPLTKRLRCSSPSSSSSPGRFSLLHLKSIFPESDPQLIERVLQECGYDLDSAIRSLQEQFSGSAEEVGGDFEQEALANDGDVVPVASENAAAGSNLPVDGREWVDLFVREMMGATSVDDAKARASRVLEVLEKSISSRAAEESAQSFEKENMMLKEKIEVLIRENSILKRAVAIQHERQKDFEDKNRELEHLKQLVAQYQEQLRTLEVNNYALSMHLRQAQQSSTLPGRFNPDVF</sequence>
<dbReference type="AlphaFoldDB" id="A0A9Q0GBP4"/>
<dbReference type="EMBL" id="JAKUCV010001648">
    <property type="protein sequence ID" value="KAJ4845511.1"/>
    <property type="molecule type" value="Genomic_DNA"/>
</dbReference>
<evidence type="ECO:0000313" key="3">
    <source>
        <dbReference type="EMBL" id="KAJ4845511.1"/>
    </source>
</evidence>
<accession>A0A9Q0GBP4</accession>
<dbReference type="Gene3D" id="1.10.8.10">
    <property type="entry name" value="DNA helicase RuvA subunit, C-terminal domain"/>
    <property type="match status" value="1"/>
</dbReference>
<dbReference type="InterPro" id="IPR003892">
    <property type="entry name" value="CUE"/>
</dbReference>
<dbReference type="PANTHER" id="PTHR31245:SF20">
    <property type="entry name" value="F18B13.13 PROTEIN"/>
    <property type="match status" value="1"/>
</dbReference>
<dbReference type="OrthoDB" id="440455at2759"/>
<keyword evidence="4" id="KW-1185">Reference proteome</keyword>
<dbReference type="Proteomes" id="UP001141552">
    <property type="component" value="Unassembled WGS sequence"/>
</dbReference>
<feature type="domain" description="CUE" evidence="2">
    <location>
        <begin position="45"/>
        <end position="76"/>
    </location>
</feature>
<dbReference type="PANTHER" id="PTHR31245">
    <property type="entry name" value="UBIQUITIN SYSTEM COMPONENT CUE PROTEIN"/>
    <property type="match status" value="1"/>
</dbReference>
<evidence type="ECO:0000256" key="1">
    <source>
        <dbReference type="SAM" id="Coils"/>
    </source>
</evidence>
<evidence type="ECO:0000259" key="2">
    <source>
        <dbReference type="Pfam" id="PF02845"/>
    </source>
</evidence>
<keyword evidence="1" id="KW-0175">Coiled coil</keyword>
<protein>
    <recommendedName>
        <fullName evidence="2">CUE domain-containing protein</fullName>
    </recommendedName>
</protein>
<gene>
    <name evidence="3" type="ORF">Tsubulata_013033</name>
</gene>
<dbReference type="CDD" id="cd14279">
    <property type="entry name" value="CUE"/>
    <property type="match status" value="1"/>
</dbReference>
<reference evidence="3" key="1">
    <citation type="submission" date="2022-02" db="EMBL/GenBank/DDBJ databases">
        <authorList>
            <person name="Henning P.M."/>
            <person name="McCubbin A.G."/>
            <person name="Shore J.S."/>
        </authorList>
    </citation>
    <scope>NUCLEOTIDE SEQUENCE</scope>
    <source>
        <strain evidence="3">F60SS</strain>
        <tissue evidence="3">Leaves</tissue>
    </source>
</reference>
<dbReference type="Pfam" id="PF02845">
    <property type="entry name" value="CUE"/>
    <property type="match status" value="1"/>
</dbReference>
<name>A0A9Q0GBP4_9ROSI</name>
<evidence type="ECO:0000313" key="4">
    <source>
        <dbReference type="Proteomes" id="UP001141552"/>
    </source>
</evidence>